<dbReference type="AlphaFoldDB" id="A0A9X4L4V1"/>
<comment type="caution">
    <text evidence="1">The sequence shown here is derived from an EMBL/GenBank/DDBJ whole genome shotgun (WGS) entry which is preliminary data.</text>
</comment>
<name>A0A9X4L4V1_9BACL</name>
<accession>A0A9X4L4V1</accession>
<protein>
    <submittedName>
        <fullName evidence="1">Extracellular solute-binding protein</fullName>
    </submittedName>
</protein>
<sequence>MTPLYLPNKDGWTAQILVYIGSQYVPIKEASFAEGVYTNKLQLQDSPALVDMFKRVLDFKTKGYMNDDMLSATMAMAEQALAEGKTAFVAGGNWLYTDFQSNYPDQAADISMTGVNWGDDPADFNVMKTGAGASLYIPAQSRQKEAAEDFVNFVLSERVMKAMYEVRPGANVLGYETKANPWDTEMQSLLTSGVAHDNEMFVSAIANFKVGTGFNAGDIGAAAQALFAGKDPVKALADMQSGLAKANKAKGIPGF</sequence>
<dbReference type="Proteomes" id="UP001153404">
    <property type="component" value="Unassembled WGS sequence"/>
</dbReference>
<evidence type="ECO:0000313" key="2">
    <source>
        <dbReference type="Proteomes" id="UP001153404"/>
    </source>
</evidence>
<reference evidence="1" key="1">
    <citation type="submission" date="2022-10" db="EMBL/GenBank/DDBJ databases">
        <title>Comparative genomic analysis of Cohnella hashimotonis sp. nov., isolated from the International Space Station.</title>
        <authorList>
            <person name="Simpson A."/>
            <person name="Venkateswaran K."/>
        </authorList>
    </citation>
    <scope>NUCLEOTIDE SEQUENCE</scope>
    <source>
        <strain evidence="1">DSM 28161</strain>
    </source>
</reference>
<dbReference type="InterPro" id="IPR006059">
    <property type="entry name" value="SBP"/>
</dbReference>
<organism evidence="1 2">
    <name type="scientific">Cohnella rhizosphaerae</name>
    <dbReference type="NCBI Taxonomy" id="1457232"/>
    <lineage>
        <taxon>Bacteria</taxon>
        <taxon>Bacillati</taxon>
        <taxon>Bacillota</taxon>
        <taxon>Bacilli</taxon>
        <taxon>Bacillales</taxon>
        <taxon>Paenibacillaceae</taxon>
        <taxon>Cohnella</taxon>
    </lineage>
</organism>
<dbReference type="Pfam" id="PF13416">
    <property type="entry name" value="SBP_bac_8"/>
    <property type="match status" value="1"/>
</dbReference>
<proteinExistence type="predicted"/>
<dbReference type="EMBL" id="JAPDIA010000009">
    <property type="protein sequence ID" value="MDG0813849.1"/>
    <property type="molecule type" value="Genomic_DNA"/>
</dbReference>
<dbReference type="RefSeq" id="WP_277539698.1">
    <property type="nucleotide sequence ID" value="NZ_JAPDIA010000009.1"/>
</dbReference>
<evidence type="ECO:0000313" key="1">
    <source>
        <dbReference type="EMBL" id="MDG0813849.1"/>
    </source>
</evidence>
<dbReference type="SUPFAM" id="SSF53850">
    <property type="entry name" value="Periplasmic binding protein-like II"/>
    <property type="match status" value="1"/>
</dbReference>
<keyword evidence="2" id="KW-1185">Reference proteome</keyword>
<dbReference type="Gene3D" id="3.40.190.10">
    <property type="entry name" value="Periplasmic binding protein-like II"/>
    <property type="match status" value="2"/>
</dbReference>
<gene>
    <name evidence="1" type="ORF">OMP40_34640</name>
</gene>